<keyword evidence="1" id="KW-0812">Transmembrane</keyword>
<keyword evidence="3" id="KW-1185">Reference proteome</keyword>
<accession>A0A4S8L1C1</accession>
<sequence length="81" mass="9169">MDQKLKRINHEPQVLYAVIPFSSPLVPYLHSLSPIVLFPTSPSFVVSALLLISVNSSNIRRSRSNSKYRRLDRSTNLASFP</sequence>
<evidence type="ECO:0000313" key="3">
    <source>
        <dbReference type="Proteomes" id="UP000297245"/>
    </source>
</evidence>
<evidence type="ECO:0000256" key="1">
    <source>
        <dbReference type="SAM" id="Phobius"/>
    </source>
</evidence>
<reference evidence="2 3" key="1">
    <citation type="journal article" date="2019" name="Nat. Ecol. Evol.">
        <title>Megaphylogeny resolves global patterns of mushroom evolution.</title>
        <authorList>
            <person name="Varga T."/>
            <person name="Krizsan K."/>
            <person name="Foldi C."/>
            <person name="Dima B."/>
            <person name="Sanchez-Garcia M."/>
            <person name="Sanchez-Ramirez S."/>
            <person name="Szollosi G.J."/>
            <person name="Szarkandi J.G."/>
            <person name="Papp V."/>
            <person name="Albert L."/>
            <person name="Andreopoulos W."/>
            <person name="Angelini C."/>
            <person name="Antonin V."/>
            <person name="Barry K.W."/>
            <person name="Bougher N.L."/>
            <person name="Buchanan P."/>
            <person name="Buyck B."/>
            <person name="Bense V."/>
            <person name="Catcheside P."/>
            <person name="Chovatia M."/>
            <person name="Cooper J."/>
            <person name="Damon W."/>
            <person name="Desjardin D."/>
            <person name="Finy P."/>
            <person name="Geml J."/>
            <person name="Haridas S."/>
            <person name="Hughes K."/>
            <person name="Justo A."/>
            <person name="Karasinski D."/>
            <person name="Kautmanova I."/>
            <person name="Kiss B."/>
            <person name="Kocsube S."/>
            <person name="Kotiranta H."/>
            <person name="LaButti K.M."/>
            <person name="Lechner B.E."/>
            <person name="Liimatainen K."/>
            <person name="Lipzen A."/>
            <person name="Lukacs Z."/>
            <person name="Mihaltcheva S."/>
            <person name="Morgado L.N."/>
            <person name="Niskanen T."/>
            <person name="Noordeloos M.E."/>
            <person name="Ohm R.A."/>
            <person name="Ortiz-Santana B."/>
            <person name="Ovrebo C."/>
            <person name="Racz N."/>
            <person name="Riley R."/>
            <person name="Savchenko A."/>
            <person name="Shiryaev A."/>
            <person name="Soop K."/>
            <person name="Spirin V."/>
            <person name="Szebenyi C."/>
            <person name="Tomsovsky M."/>
            <person name="Tulloss R.E."/>
            <person name="Uehling J."/>
            <person name="Grigoriev I.V."/>
            <person name="Vagvolgyi C."/>
            <person name="Papp T."/>
            <person name="Martin F.M."/>
            <person name="Miettinen O."/>
            <person name="Hibbett D.S."/>
            <person name="Nagy L.G."/>
        </authorList>
    </citation>
    <scope>NUCLEOTIDE SEQUENCE [LARGE SCALE GENOMIC DNA]</scope>
    <source>
        <strain evidence="2 3">CBS 962.96</strain>
    </source>
</reference>
<evidence type="ECO:0000313" key="2">
    <source>
        <dbReference type="EMBL" id="THU82186.1"/>
    </source>
</evidence>
<name>A0A4S8L1C1_DENBC</name>
<dbReference type="AlphaFoldDB" id="A0A4S8L1C1"/>
<keyword evidence="1" id="KW-1133">Transmembrane helix</keyword>
<feature type="transmembrane region" description="Helical" evidence="1">
    <location>
        <begin position="35"/>
        <end position="54"/>
    </location>
</feature>
<dbReference type="Proteomes" id="UP000297245">
    <property type="component" value="Unassembled WGS sequence"/>
</dbReference>
<protein>
    <submittedName>
        <fullName evidence="2">Uncharacterized protein</fullName>
    </submittedName>
</protein>
<organism evidence="2 3">
    <name type="scientific">Dendrothele bispora (strain CBS 962.96)</name>
    <dbReference type="NCBI Taxonomy" id="1314807"/>
    <lineage>
        <taxon>Eukaryota</taxon>
        <taxon>Fungi</taxon>
        <taxon>Dikarya</taxon>
        <taxon>Basidiomycota</taxon>
        <taxon>Agaricomycotina</taxon>
        <taxon>Agaricomycetes</taxon>
        <taxon>Agaricomycetidae</taxon>
        <taxon>Agaricales</taxon>
        <taxon>Agaricales incertae sedis</taxon>
        <taxon>Dendrothele</taxon>
    </lineage>
</organism>
<keyword evidence="1" id="KW-0472">Membrane</keyword>
<proteinExistence type="predicted"/>
<gene>
    <name evidence="2" type="ORF">K435DRAFT_460928</name>
</gene>
<dbReference type="EMBL" id="ML179751">
    <property type="protein sequence ID" value="THU82186.1"/>
    <property type="molecule type" value="Genomic_DNA"/>
</dbReference>